<evidence type="ECO:0000256" key="1">
    <source>
        <dbReference type="SAM" id="Phobius"/>
    </source>
</evidence>
<name>A0A9E7H4A1_9LILI</name>
<accession>A0A9E7H4A1</accession>
<protein>
    <submittedName>
        <fullName evidence="2">Stress up-regulated Nod 19</fullName>
    </submittedName>
</protein>
<evidence type="ECO:0000313" key="2">
    <source>
        <dbReference type="EMBL" id="URE26521.1"/>
    </source>
</evidence>
<dbReference type="InterPro" id="IPR011692">
    <property type="entry name" value="Stress_up-reg_Nod19"/>
</dbReference>
<keyword evidence="3" id="KW-1185">Reference proteome</keyword>
<keyword evidence="1" id="KW-0812">Transmembrane</keyword>
<dbReference type="EMBL" id="CP097510">
    <property type="protein sequence ID" value="URE26521.1"/>
    <property type="molecule type" value="Genomic_DNA"/>
</dbReference>
<organism evidence="2 3">
    <name type="scientific">Musa troglodytarum</name>
    <name type="common">fe'i banana</name>
    <dbReference type="NCBI Taxonomy" id="320322"/>
    <lineage>
        <taxon>Eukaryota</taxon>
        <taxon>Viridiplantae</taxon>
        <taxon>Streptophyta</taxon>
        <taxon>Embryophyta</taxon>
        <taxon>Tracheophyta</taxon>
        <taxon>Spermatophyta</taxon>
        <taxon>Magnoliopsida</taxon>
        <taxon>Liliopsida</taxon>
        <taxon>Zingiberales</taxon>
        <taxon>Musaceae</taxon>
        <taxon>Musa</taxon>
    </lineage>
</organism>
<dbReference type="PANTHER" id="PTHR33390:SF1">
    <property type="entry name" value="STRESS UP-REGULATED NOD 19 PROTEIN"/>
    <property type="match status" value="1"/>
</dbReference>
<feature type="transmembrane region" description="Helical" evidence="1">
    <location>
        <begin position="468"/>
        <end position="487"/>
    </location>
</feature>
<dbReference type="OrthoDB" id="1923469at2759"/>
<evidence type="ECO:0000313" key="3">
    <source>
        <dbReference type="Proteomes" id="UP001055439"/>
    </source>
</evidence>
<keyword evidence="1" id="KW-1133">Transmembrane helix</keyword>
<dbReference type="Pfam" id="PF07712">
    <property type="entry name" value="SURNod19"/>
    <property type="match status" value="1"/>
</dbReference>
<dbReference type="PANTHER" id="PTHR33390">
    <property type="entry name" value="STRESS UP-REGULATED NOD 19 PROTEIN"/>
    <property type="match status" value="1"/>
</dbReference>
<reference evidence="2" key="1">
    <citation type="submission" date="2022-05" db="EMBL/GenBank/DDBJ databases">
        <title>The Musa troglodytarum L. genome provides insights into the mechanism of non-climacteric behaviour and enrichment of carotenoids.</title>
        <authorList>
            <person name="Wang J."/>
        </authorList>
    </citation>
    <scope>NUCLEOTIDE SEQUENCE</scope>
    <source>
        <tissue evidence="2">Leaf</tissue>
    </source>
</reference>
<keyword evidence="1" id="KW-0472">Membrane</keyword>
<dbReference type="AlphaFoldDB" id="A0A9E7H4A1"/>
<sequence length="527" mass="58066">MTSAPPEVSVPDVTISSLPTVAAIREASPLASPLRRRGKMSHIQLWLSLLLVLLSSIADSVSTMNQQKDQSIKSTVFLSPPFFLHPGSVANKVYFNIPFPKGHIALKSLDAEVIDENGIPVPLTETYLHHWVIERYYGRKESLADGNSELKAFNRSNFIWMRNAGICKGTLGQYFGLGSETRRTSTWIPDPYGIEVGNPEKIPDGYKERWLLNVHAIDTRGVEDRLGCTECKCSLYNVTMDEFDQALPKDYDGGLHCCYDQTQCQVRAGIQNVSRILYLKYTVKWLNCVENIVPVKIYIFDVTEGEQSVDPSKENPLNLSCKVEYEIKSCKDNGGCVDTKRARLVIPTGGHLVYGVAHQHSAGLGATLYGQDGRVLCTSSPIYGEGEEAGNEAGYIVGMSTCYPKPGSVQVVDGEMLTLESNYSSSQAHTGVMGLFYVLVAEAVPKSQTMLFLSFPGSLDLGLTKHTWSFVLAGGMLTAIIGISYLCKRGSRRPYQPLVLELIPEPKELISVSLFVNYTEGEDFSGD</sequence>
<gene>
    <name evidence="2" type="ORF">MUK42_17780</name>
</gene>
<proteinExistence type="predicted"/>
<dbReference type="Proteomes" id="UP001055439">
    <property type="component" value="Chromosome 8"/>
</dbReference>